<comment type="caution">
    <text evidence="1">The sequence shown here is derived from an EMBL/GenBank/DDBJ whole genome shotgun (WGS) entry which is preliminary data.</text>
</comment>
<sequence length="97" mass="10560">MKNKNNELQSRREFFKKAAKGILPLIGGIILAGSPSIVKAAETIANDCRYTCEGGCNSCKGTCEWKCQDDCSGSCKGGCKRTCKGDCYRQCTSSNYR</sequence>
<dbReference type="EMBL" id="JABKKJ010000004">
    <property type="protein sequence ID" value="NPE24677.1"/>
    <property type="molecule type" value="Genomic_DNA"/>
</dbReference>
<evidence type="ECO:0000313" key="2">
    <source>
        <dbReference type="Proteomes" id="UP000820977"/>
    </source>
</evidence>
<reference evidence="1 2" key="1">
    <citation type="submission" date="2020-05" db="EMBL/GenBank/DDBJ databases">
        <title>Distinct polysaccharide utilization as determinants for interspecies competition between intestinal Prevotella spp.</title>
        <authorList>
            <person name="Galvez E.J.C."/>
            <person name="Iljazovic A."/>
            <person name="Strowig T."/>
        </authorList>
    </citation>
    <scope>NUCLEOTIDE SEQUENCE [LARGE SCALE GENOMIC DNA]</scope>
    <source>
        <strain evidence="1 2">PCHR</strain>
    </source>
</reference>
<evidence type="ECO:0000313" key="1">
    <source>
        <dbReference type="EMBL" id="NPE24677.1"/>
    </source>
</evidence>
<proteinExistence type="predicted"/>
<keyword evidence="2" id="KW-1185">Reference proteome</keyword>
<accession>A0ABX2B0W3</accession>
<dbReference type="NCBIfam" id="TIGR04114">
    <property type="entry name" value="tSAM_targ_Cxxx"/>
    <property type="match status" value="2"/>
</dbReference>
<dbReference type="NCBIfam" id="TIGR04117">
    <property type="entry name" value="Syntroph_Cxxx"/>
    <property type="match status" value="1"/>
</dbReference>
<dbReference type="Proteomes" id="UP000820977">
    <property type="component" value="Unassembled WGS sequence"/>
</dbReference>
<dbReference type="InterPro" id="IPR026484">
    <property type="entry name" value="Syntroph_Cxxx"/>
</dbReference>
<name>A0ABX2B0W3_9BACT</name>
<protein>
    <submittedName>
        <fullName evidence="1">Cys-Xaa-Xaa-Xaa repeat radical SAM target protein</fullName>
    </submittedName>
</protein>
<dbReference type="InterPro" id="IPR026393">
    <property type="entry name" value="tSAM_targ_Cxxx_rpt"/>
</dbReference>
<organism evidence="1 2">
    <name type="scientific">Xylanibacter caecicola</name>
    <dbReference type="NCBI Taxonomy" id="2736294"/>
    <lineage>
        <taxon>Bacteria</taxon>
        <taxon>Pseudomonadati</taxon>
        <taxon>Bacteroidota</taxon>
        <taxon>Bacteroidia</taxon>
        <taxon>Bacteroidales</taxon>
        <taxon>Prevotellaceae</taxon>
        <taxon>Xylanibacter</taxon>
    </lineage>
</organism>
<dbReference type="RefSeq" id="WP_172344172.1">
    <property type="nucleotide sequence ID" value="NZ_CASYYZ010000118.1"/>
</dbReference>
<gene>
    <name evidence="1" type="ORF">HPS54_03950</name>
</gene>